<dbReference type="SUPFAM" id="SSF53254">
    <property type="entry name" value="Phosphoglycerate mutase-like"/>
    <property type="match status" value="1"/>
</dbReference>
<dbReference type="PANTHER" id="PTHR20935:SF1">
    <property type="entry name" value="SLL1549 PROTEIN"/>
    <property type="match status" value="1"/>
</dbReference>
<keyword evidence="1" id="KW-0378">Hydrolase</keyword>
<dbReference type="InterPro" id="IPR029033">
    <property type="entry name" value="His_PPase_superfam"/>
</dbReference>
<dbReference type="CDD" id="cd07067">
    <property type="entry name" value="HP_PGM_like"/>
    <property type="match status" value="1"/>
</dbReference>
<comment type="caution">
    <text evidence="3">The sequence shown here is derived from an EMBL/GenBank/DDBJ whole genome shotgun (WGS) entry which is preliminary data.</text>
</comment>
<evidence type="ECO:0000313" key="3">
    <source>
        <dbReference type="EMBL" id="MCW3786064.1"/>
    </source>
</evidence>
<evidence type="ECO:0000313" key="4">
    <source>
        <dbReference type="Proteomes" id="UP001209229"/>
    </source>
</evidence>
<dbReference type="EMBL" id="JAPDPJ010000009">
    <property type="protein sequence ID" value="MCW3786064.1"/>
    <property type="molecule type" value="Genomic_DNA"/>
</dbReference>
<evidence type="ECO:0000256" key="2">
    <source>
        <dbReference type="PIRSR" id="PIRSR613078-2"/>
    </source>
</evidence>
<gene>
    <name evidence="3" type="ORF">OM075_06265</name>
</gene>
<dbReference type="RefSeq" id="WP_301189632.1">
    <property type="nucleotide sequence ID" value="NZ_JAPDPJ010000009.1"/>
</dbReference>
<dbReference type="InterPro" id="IPR013078">
    <property type="entry name" value="His_Pase_superF_clade-1"/>
</dbReference>
<dbReference type="Pfam" id="PF00300">
    <property type="entry name" value="His_Phos_1"/>
    <property type="match status" value="1"/>
</dbReference>
<sequence>MKKLILVRHSKTEQLYDYSKSDFERKLLPRGQKDAELIANQLKAKNIIPDLFITSKAKRAKQTAKVFAEQLGYDSNNIVKEQFLYDGYTTGEMLSYIEKIGSQHDCIIIFGHNPDIASFTTRLVSDDLWHFPTSCTTVINFNIDNWKDIEVGAGKMELYLYPKMFK</sequence>
<keyword evidence="4" id="KW-1185">Reference proteome</keyword>
<dbReference type="PANTHER" id="PTHR20935">
    <property type="entry name" value="PHOSPHOGLYCERATE MUTASE-RELATED"/>
    <property type="match status" value="1"/>
</dbReference>
<dbReference type="Gene3D" id="3.40.50.1240">
    <property type="entry name" value="Phosphoglycerate mutase-like"/>
    <property type="match status" value="1"/>
</dbReference>
<dbReference type="InterPro" id="IPR051021">
    <property type="entry name" value="Mito_Ser/Thr_phosphatase"/>
</dbReference>
<reference evidence="3" key="1">
    <citation type="submission" date="2022-10" db="EMBL/GenBank/DDBJ databases">
        <authorList>
            <person name="Yu W.X."/>
        </authorList>
    </citation>
    <scope>NUCLEOTIDE SEQUENCE</scope>
    <source>
        <strain evidence="3">AAT</strain>
    </source>
</reference>
<evidence type="ECO:0000256" key="1">
    <source>
        <dbReference type="ARBA" id="ARBA00022801"/>
    </source>
</evidence>
<dbReference type="GO" id="GO:0016787">
    <property type="term" value="F:hydrolase activity"/>
    <property type="evidence" value="ECO:0007669"/>
    <property type="project" value="UniProtKB-KW"/>
</dbReference>
<dbReference type="Proteomes" id="UP001209229">
    <property type="component" value="Unassembled WGS sequence"/>
</dbReference>
<feature type="binding site" evidence="2">
    <location>
        <position position="59"/>
    </location>
    <ligand>
        <name>substrate</name>
    </ligand>
</feature>
<name>A0AAE3M2U0_9BACT</name>
<proteinExistence type="predicted"/>
<organism evidence="3 4">
    <name type="scientific">Plebeiibacterium sediminum</name>
    <dbReference type="NCBI Taxonomy" id="2992112"/>
    <lineage>
        <taxon>Bacteria</taxon>
        <taxon>Pseudomonadati</taxon>
        <taxon>Bacteroidota</taxon>
        <taxon>Bacteroidia</taxon>
        <taxon>Marinilabiliales</taxon>
        <taxon>Marinilabiliaceae</taxon>
        <taxon>Plebeiibacterium</taxon>
    </lineage>
</organism>
<protein>
    <submittedName>
        <fullName evidence="3">Histidine phosphatase family protein</fullName>
    </submittedName>
</protein>
<accession>A0AAE3M2U0</accession>
<dbReference type="AlphaFoldDB" id="A0AAE3M2U0"/>